<name>A0ABS5TZR5_9CELL</name>
<proteinExistence type="predicted"/>
<gene>
    <name evidence="2" type="ORF">KIN34_10170</name>
</gene>
<evidence type="ECO:0008006" key="4">
    <source>
        <dbReference type="Google" id="ProtNLM"/>
    </source>
</evidence>
<evidence type="ECO:0000313" key="2">
    <source>
        <dbReference type="EMBL" id="MBT0994653.1"/>
    </source>
</evidence>
<keyword evidence="1" id="KW-1133">Transmembrane helix</keyword>
<keyword evidence="3" id="KW-1185">Reference proteome</keyword>
<protein>
    <recommendedName>
        <fullName evidence="4">SAF domain-containing protein</fullName>
    </recommendedName>
</protein>
<dbReference type="EMBL" id="JAHBOH010000001">
    <property type="protein sequence ID" value="MBT0994653.1"/>
    <property type="molecule type" value="Genomic_DNA"/>
</dbReference>
<evidence type="ECO:0000313" key="3">
    <source>
        <dbReference type="Proteomes" id="UP000722125"/>
    </source>
</evidence>
<comment type="caution">
    <text evidence="2">The sequence shown here is derived from an EMBL/GenBank/DDBJ whole genome shotgun (WGS) entry which is preliminary data.</text>
</comment>
<keyword evidence="1" id="KW-0812">Transmembrane</keyword>
<accession>A0ABS5TZR5</accession>
<evidence type="ECO:0000256" key="1">
    <source>
        <dbReference type="SAM" id="Phobius"/>
    </source>
</evidence>
<dbReference type="Proteomes" id="UP000722125">
    <property type="component" value="Unassembled WGS sequence"/>
</dbReference>
<reference evidence="2 3" key="1">
    <citation type="submission" date="2021-05" db="EMBL/GenBank/DDBJ databases">
        <title>Description of Cellulomonas sp. DKR-3 sp. nov.</title>
        <authorList>
            <person name="Dahal R.H."/>
            <person name="Chaudhary D.K."/>
        </authorList>
    </citation>
    <scope>NUCLEOTIDE SEQUENCE [LARGE SCALE GENOMIC DNA]</scope>
    <source>
        <strain evidence="2 3">DKR-3</strain>
    </source>
</reference>
<dbReference type="RefSeq" id="WP_214349969.1">
    <property type="nucleotide sequence ID" value="NZ_JAHBOH010000001.1"/>
</dbReference>
<sequence length="223" mass="22222">MDTSTLDLPAPTAARLRRPGWRDPRLLAGVAMVAVAVALGAWAVRTAQATVGVYAVRDTVVPGQAVGADDLLVVEAGLPAAALDGYLSADQPLPEDVVVLRTVGAGELLPRAAVGDAGDVALRPVAVPVRSAPSDEVVPGAVVDVWFTPAQDSRAADEGADTAPRVLAEAVTVAEVQRPDGAFAGSGASVVHVLVPAGTLPDLLAALSADGSLDAVPVPGSGA</sequence>
<feature type="transmembrane region" description="Helical" evidence="1">
    <location>
        <begin position="26"/>
        <end position="44"/>
    </location>
</feature>
<keyword evidence="1" id="KW-0472">Membrane</keyword>
<organism evidence="2 3">
    <name type="scientific">Cellulomonas fulva</name>
    <dbReference type="NCBI Taxonomy" id="2835530"/>
    <lineage>
        <taxon>Bacteria</taxon>
        <taxon>Bacillati</taxon>
        <taxon>Actinomycetota</taxon>
        <taxon>Actinomycetes</taxon>
        <taxon>Micrococcales</taxon>
        <taxon>Cellulomonadaceae</taxon>
        <taxon>Cellulomonas</taxon>
    </lineage>
</organism>